<evidence type="ECO:0000256" key="1">
    <source>
        <dbReference type="ARBA" id="ARBA00022679"/>
    </source>
</evidence>
<comment type="caution">
    <text evidence="3">The sequence shown here is derived from an EMBL/GenBank/DDBJ whole genome shotgun (WGS) entry which is preliminary data.</text>
</comment>
<dbReference type="InterPro" id="IPR013709">
    <property type="entry name" value="2-isopropylmalate_synth_dimer"/>
</dbReference>
<dbReference type="SMART" id="SM00917">
    <property type="entry name" value="LeuA_dimer"/>
    <property type="match status" value="1"/>
</dbReference>
<proteinExistence type="predicted"/>
<dbReference type="RefSeq" id="WP_317563205.1">
    <property type="nucleotide sequence ID" value="NZ_JAWLJX010000001.1"/>
</dbReference>
<gene>
    <name evidence="3" type="ORF">R3P96_03435</name>
</gene>
<dbReference type="InterPro" id="IPR036230">
    <property type="entry name" value="LeuA_allosteric_dom_sf"/>
</dbReference>
<dbReference type="Proteomes" id="UP001185755">
    <property type="component" value="Unassembled WGS sequence"/>
</dbReference>
<organism evidence="3 4">
    <name type="scientific">Rhodococcoides yunnanense</name>
    <dbReference type="NCBI Taxonomy" id="278209"/>
    <lineage>
        <taxon>Bacteria</taxon>
        <taxon>Bacillati</taxon>
        <taxon>Actinomycetota</taxon>
        <taxon>Actinomycetes</taxon>
        <taxon>Mycobacteriales</taxon>
        <taxon>Nocardiaceae</taxon>
        <taxon>Rhodococcoides</taxon>
    </lineage>
</organism>
<reference evidence="3 4" key="1">
    <citation type="submission" date="2023-10" db="EMBL/GenBank/DDBJ databases">
        <title>Development of a sustainable strategy for remediation of hydrocarbon-contaminated territories based on the waste exchange concept.</title>
        <authorList>
            <person name="Krivoruchko A."/>
        </authorList>
    </citation>
    <scope>NUCLEOTIDE SEQUENCE [LARGE SCALE GENOMIC DNA]</scope>
    <source>
        <strain evidence="3 4">IEGM 1323</strain>
    </source>
</reference>
<protein>
    <submittedName>
        <fullName evidence="3">Alpha-isopropylmalate synthase regulatory domain-containing protein</fullName>
    </submittedName>
</protein>
<dbReference type="Gene3D" id="3.30.160.270">
    <property type="match status" value="1"/>
</dbReference>
<accession>A0ABU4B857</accession>
<sequence length="155" mass="16909">MNALASTFATDPFHSRFGCALPRTMRDEITWQHMSWANFTERFSPTTGPLRLGSWTAGMATGGRTAYDATFGIGDTIITCAATTYGPIEALSSMLHDAGFRIEILSFHQQIIGDETATFVLVEHDGRREWSMGMESDATLSSIRAVIAGANLLAR</sequence>
<name>A0ABU4B857_9NOCA</name>
<keyword evidence="1" id="KW-0808">Transferase</keyword>
<dbReference type="SUPFAM" id="SSF110921">
    <property type="entry name" value="2-isopropylmalate synthase LeuA, allosteric (dimerisation) domain"/>
    <property type="match status" value="1"/>
</dbReference>
<dbReference type="Pfam" id="PF08502">
    <property type="entry name" value="LeuA_dimer"/>
    <property type="match status" value="1"/>
</dbReference>
<evidence type="ECO:0000313" key="4">
    <source>
        <dbReference type="Proteomes" id="UP001185755"/>
    </source>
</evidence>
<evidence type="ECO:0000313" key="3">
    <source>
        <dbReference type="EMBL" id="MDV6260384.1"/>
    </source>
</evidence>
<keyword evidence="4" id="KW-1185">Reference proteome</keyword>
<feature type="domain" description="2-isopropylmalate synthase LeuA allosteric (dimerisation)" evidence="2">
    <location>
        <begin position="28"/>
        <end position="154"/>
    </location>
</feature>
<evidence type="ECO:0000259" key="2">
    <source>
        <dbReference type="SMART" id="SM00917"/>
    </source>
</evidence>
<dbReference type="EMBL" id="JAWLJX010000001">
    <property type="protein sequence ID" value="MDV6260384.1"/>
    <property type="molecule type" value="Genomic_DNA"/>
</dbReference>